<feature type="compositionally biased region" description="Low complexity" evidence="8">
    <location>
        <begin position="240"/>
        <end position="253"/>
    </location>
</feature>
<dbReference type="InterPro" id="IPR036081">
    <property type="entry name" value="Translin_sf"/>
</dbReference>
<dbReference type="Pfam" id="PF01997">
    <property type="entry name" value="Translin"/>
    <property type="match status" value="1"/>
</dbReference>
<proteinExistence type="inferred from homology"/>
<dbReference type="InterPro" id="IPR033956">
    <property type="entry name" value="Translin"/>
</dbReference>
<comment type="subcellular location">
    <subcellularLocation>
        <location evidence="2">Cytoplasm</location>
    </subcellularLocation>
    <subcellularLocation>
        <location evidence="1">Nucleus</location>
    </subcellularLocation>
</comment>
<dbReference type="Proteomes" id="UP000076874">
    <property type="component" value="Unassembled WGS sequence"/>
</dbReference>
<dbReference type="AlphaFoldDB" id="A0A167S123"/>
<gene>
    <name evidence="9" type="ORF">SPI_06330</name>
</gene>
<feature type="compositionally biased region" description="Low complexity" evidence="8">
    <location>
        <begin position="260"/>
        <end position="277"/>
    </location>
</feature>
<keyword evidence="4" id="KW-0963">Cytoplasm</keyword>
<accession>A0A167S123</accession>
<evidence type="ECO:0000256" key="2">
    <source>
        <dbReference type="ARBA" id="ARBA00004496"/>
    </source>
</evidence>
<evidence type="ECO:0000256" key="7">
    <source>
        <dbReference type="ARBA" id="ARBA00023242"/>
    </source>
</evidence>
<keyword evidence="6" id="KW-0238">DNA-binding</keyword>
<dbReference type="SUPFAM" id="SSF74784">
    <property type="entry name" value="Translin"/>
    <property type="match status" value="1"/>
</dbReference>
<name>A0A167S123_9HYPO</name>
<comment type="similarity">
    <text evidence="3">Belongs to the translin family.</text>
</comment>
<dbReference type="GO" id="GO:0005634">
    <property type="term" value="C:nucleus"/>
    <property type="evidence" value="ECO:0007669"/>
    <property type="project" value="UniProtKB-SubCell"/>
</dbReference>
<feature type="region of interest" description="Disordered" evidence="8">
    <location>
        <begin position="240"/>
        <end position="277"/>
    </location>
</feature>
<dbReference type="GO" id="GO:0003723">
    <property type="term" value="F:RNA binding"/>
    <property type="evidence" value="ECO:0007669"/>
    <property type="project" value="UniProtKB-KW"/>
</dbReference>
<evidence type="ECO:0000256" key="3">
    <source>
        <dbReference type="ARBA" id="ARBA00005902"/>
    </source>
</evidence>
<evidence type="ECO:0000256" key="1">
    <source>
        <dbReference type="ARBA" id="ARBA00004123"/>
    </source>
</evidence>
<dbReference type="GO" id="GO:0016070">
    <property type="term" value="P:RNA metabolic process"/>
    <property type="evidence" value="ECO:0007669"/>
    <property type="project" value="InterPro"/>
</dbReference>
<dbReference type="InterPro" id="IPR016069">
    <property type="entry name" value="Translin_C"/>
</dbReference>
<evidence type="ECO:0000256" key="5">
    <source>
        <dbReference type="ARBA" id="ARBA00022884"/>
    </source>
</evidence>
<keyword evidence="7" id="KW-0539">Nucleus</keyword>
<dbReference type="FunFam" id="1.20.58.200:FF:000002">
    <property type="entry name" value="Putative translin"/>
    <property type="match status" value="1"/>
</dbReference>
<dbReference type="STRING" id="1081102.A0A167S123"/>
<protein>
    <submittedName>
        <fullName evidence="9">Recombination hotspot-binding protein</fullName>
    </submittedName>
</protein>
<dbReference type="CDD" id="cd14819">
    <property type="entry name" value="Translin"/>
    <property type="match status" value="1"/>
</dbReference>
<sequence>MINPRVFESLKAKAEQDLRARAELDSIVETLERRVAYAQGVLSRVHATPRARYPELLLAAAAAVADEVETIGQLNTVASQHPYYKFSGRWTRHLQDAIFTVLLAAWLGAGPLGNNAAPGELGRLLTLEEVGGVFGVPVEVDHDTFHIALEEYLAALTALADELSRLAMNAVTLGDGALAVRISRFVKDLHAGFQLLNLKNDFLRKKVDGVKYAVKKVEGVIYDLALRNLLPAEEGASSNEAAAAAATAPAGDATGKDSTTDAAAAPATPADSKMSEA</sequence>
<organism evidence="9 10">
    <name type="scientific">Niveomyces insectorum RCEF 264</name>
    <dbReference type="NCBI Taxonomy" id="1081102"/>
    <lineage>
        <taxon>Eukaryota</taxon>
        <taxon>Fungi</taxon>
        <taxon>Dikarya</taxon>
        <taxon>Ascomycota</taxon>
        <taxon>Pezizomycotina</taxon>
        <taxon>Sordariomycetes</taxon>
        <taxon>Hypocreomycetidae</taxon>
        <taxon>Hypocreales</taxon>
        <taxon>Cordycipitaceae</taxon>
        <taxon>Niveomyces</taxon>
    </lineage>
</organism>
<keyword evidence="10" id="KW-1185">Reference proteome</keyword>
<evidence type="ECO:0000313" key="9">
    <source>
        <dbReference type="EMBL" id="OAA59128.1"/>
    </source>
</evidence>
<dbReference type="GO" id="GO:0003697">
    <property type="term" value="F:single-stranded DNA binding"/>
    <property type="evidence" value="ECO:0007669"/>
    <property type="project" value="InterPro"/>
</dbReference>
<evidence type="ECO:0000256" key="6">
    <source>
        <dbReference type="ARBA" id="ARBA00023125"/>
    </source>
</evidence>
<dbReference type="InterPro" id="IPR002848">
    <property type="entry name" value="Translin_fam"/>
</dbReference>
<evidence type="ECO:0000313" key="10">
    <source>
        <dbReference type="Proteomes" id="UP000076874"/>
    </source>
</evidence>
<dbReference type="Gene3D" id="1.20.58.190">
    <property type="entry name" value="Translin, domain 1"/>
    <property type="match status" value="1"/>
</dbReference>
<dbReference type="GO" id="GO:0043565">
    <property type="term" value="F:sequence-specific DNA binding"/>
    <property type="evidence" value="ECO:0007669"/>
    <property type="project" value="InterPro"/>
</dbReference>
<dbReference type="GO" id="GO:0005737">
    <property type="term" value="C:cytoplasm"/>
    <property type="evidence" value="ECO:0007669"/>
    <property type="project" value="UniProtKB-SubCell"/>
</dbReference>
<evidence type="ECO:0000256" key="4">
    <source>
        <dbReference type="ARBA" id="ARBA00022490"/>
    </source>
</evidence>
<dbReference type="OrthoDB" id="829at2759"/>
<keyword evidence="5" id="KW-0694">RNA-binding</keyword>
<dbReference type="Gene3D" id="1.20.58.200">
    <property type="entry name" value="Translin, domain 2"/>
    <property type="match status" value="1"/>
</dbReference>
<reference evidence="9 10" key="1">
    <citation type="journal article" date="2016" name="Genome Biol. Evol.">
        <title>Divergent and convergent evolution of fungal pathogenicity.</title>
        <authorList>
            <person name="Shang Y."/>
            <person name="Xiao G."/>
            <person name="Zheng P."/>
            <person name="Cen K."/>
            <person name="Zhan S."/>
            <person name="Wang C."/>
        </authorList>
    </citation>
    <scope>NUCLEOTIDE SEQUENCE [LARGE SCALE GENOMIC DNA]</scope>
    <source>
        <strain evidence="9 10">RCEF 264</strain>
    </source>
</reference>
<dbReference type="InterPro" id="IPR016068">
    <property type="entry name" value="Translin_N"/>
</dbReference>
<comment type="caution">
    <text evidence="9">The sequence shown here is derived from an EMBL/GenBank/DDBJ whole genome shotgun (WGS) entry which is preliminary data.</text>
</comment>
<dbReference type="PANTHER" id="PTHR10741">
    <property type="entry name" value="TRANSLIN AND TRANSLIN ASSOCIATED PROTEIN X"/>
    <property type="match status" value="1"/>
</dbReference>
<evidence type="ECO:0000256" key="8">
    <source>
        <dbReference type="SAM" id="MobiDB-lite"/>
    </source>
</evidence>
<dbReference type="EMBL" id="AZHD01000011">
    <property type="protein sequence ID" value="OAA59128.1"/>
    <property type="molecule type" value="Genomic_DNA"/>
</dbReference>